<organism evidence="8 9">
    <name type="scientific">Pseudoalteromonas ulvae</name>
    <dbReference type="NCBI Taxonomy" id="107327"/>
    <lineage>
        <taxon>Bacteria</taxon>
        <taxon>Pseudomonadati</taxon>
        <taxon>Pseudomonadota</taxon>
        <taxon>Gammaproteobacteria</taxon>
        <taxon>Alteromonadales</taxon>
        <taxon>Pseudoalteromonadaceae</taxon>
        <taxon>Pseudoalteromonas</taxon>
    </lineage>
</organism>
<evidence type="ECO:0000259" key="7">
    <source>
        <dbReference type="Pfam" id="PF01292"/>
    </source>
</evidence>
<dbReference type="PANTHER" id="PTHR30485">
    <property type="entry name" value="NI/FE-HYDROGENASE 1 B-TYPE CYTOCHROME SUBUNIT"/>
    <property type="match status" value="1"/>
</dbReference>
<evidence type="ECO:0000313" key="9">
    <source>
        <dbReference type="Proteomes" id="UP000194841"/>
    </source>
</evidence>
<feature type="transmembrane region" description="Helical" evidence="6">
    <location>
        <begin position="12"/>
        <end position="32"/>
    </location>
</feature>
<evidence type="ECO:0000313" key="8">
    <source>
        <dbReference type="EMBL" id="OUL56140.1"/>
    </source>
</evidence>
<dbReference type="PANTHER" id="PTHR30485:SF2">
    <property type="entry name" value="BLL0597 PROTEIN"/>
    <property type="match status" value="1"/>
</dbReference>
<name>A0A2C9ZZF5_PSEDV</name>
<feature type="transmembrane region" description="Helical" evidence="6">
    <location>
        <begin position="145"/>
        <end position="166"/>
    </location>
</feature>
<dbReference type="InterPro" id="IPR016174">
    <property type="entry name" value="Di-haem_cyt_TM"/>
</dbReference>
<dbReference type="EMBL" id="MWPV01000007">
    <property type="protein sequence ID" value="OUL56140.1"/>
    <property type="molecule type" value="Genomic_DNA"/>
</dbReference>
<dbReference type="Pfam" id="PF01292">
    <property type="entry name" value="Ni_hydr_CYTB"/>
    <property type="match status" value="1"/>
</dbReference>
<feature type="transmembrane region" description="Helical" evidence="6">
    <location>
        <begin position="199"/>
        <end position="218"/>
    </location>
</feature>
<feature type="transmembrane region" description="Helical" evidence="6">
    <location>
        <begin position="95"/>
        <end position="116"/>
    </location>
</feature>
<dbReference type="RefSeq" id="WP_086745654.1">
    <property type="nucleotide sequence ID" value="NZ_MWPV01000007.1"/>
</dbReference>
<dbReference type="Proteomes" id="UP000194841">
    <property type="component" value="Unassembled WGS sequence"/>
</dbReference>
<dbReference type="InterPro" id="IPR011577">
    <property type="entry name" value="Cyt_b561_bac/Ni-Hgenase"/>
</dbReference>
<dbReference type="AlphaFoldDB" id="A0A2C9ZZF5"/>
<sequence>MNTDNTQQIKVWDGFVRFFHWALVSLIALLYFSGEEGWMAIHFIAGFSVLTLVSTRLIWGLIGSDTAKLSHLFHGPKAVWQSIKYGKQTIGHNPAGSYMVLLFFALVLAQAVSGLMTTDDILTDGPLVSVVDSAWVELASSLHRLIFDGLLIAIGLHIVAIVIYRLRGKPLVKAMITGKMNTTTAVTSEQEAINMKSGWVAFVMWLVLEAIILSTWGLESLKTLLG</sequence>
<keyword evidence="9" id="KW-1185">Reference proteome</keyword>
<dbReference type="OrthoDB" id="196472at2"/>
<dbReference type="GO" id="GO:0022904">
    <property type="term" value="P:respiratory electron transport chain"/>
    <property type="evidence" value="ECO:0007669"/>
    <property type="project" value="InterPro"/>
</dbReference>
<proteinExistence type="predicted"/>
<keyword evidence="3 6" id="KW-0812">Transmembrane</keyword>
<accession>A0A2C9ZZF5</accession>
<feature type="transmembrane region" description="Helical" evidence="6">
    <location>
        <begin position="38"/>
        <end position="59"/>
    </location>
</feature>
<evidence type="ECO:0000256" key="2">
    <source>
        <dbReference type="ARBA" id="ARBA00022475"/>
    </source>
</evidence>
<keyword evidence="5 6" id="KW-0472">Membrane</keyword>
<dbReference type="SUPFAM" id="SSF81342">
    <property type="entry name" value="Transmembrane di-heme cytochromes"/>
    <property type="match status" value="1"/>
</dbReference>
<keyword evidence="4 6" id="KW-1133">Transmembrane helix</keyword>
<reference evidence="8 9" key="1">
    <citation type="submission" date="2017-02" db="EMBL/GenBank/DDBJ databases">
        <title>Pseudoalteromonas ulvae TC14 Genome.</title>
        <authorList>
            <person name="Molmeret M."/>
        </authorList>
    </citation>
    <scope>NUCLEOTIDE SEQUENCE [LARGE SCALE GENOMIC DNA]</scope>
    <source>
        <strain evidence="8">TC14</strain>
    </source>
</reference>
<comment type="subcellular location">
    <subcellularLocation>
        <location evidence="1">Cell membrane</location>
        <topology evidence="1">Multi-pass membrane protein</topology>
    </subcellularLocation>
</comment>
<comment type="caution">
    <text evidence="8">The sequence shown here is derived from an EMBL/GenBank/DDBJ whole genome shotgun (WGS) entry which is preliminary data.</text>
</comment>
<protein>
    <submittedName>
        <fullName evidence="8">Cytochrome</fullName>
    </submittedName>
</protein>
<evidence type="ECO:0000256" key="1">
    <source>
        <dbReference type="ARBA" id="ARBA00004651"/>
    </source>
</evidence>
<dbReference type="GO" id="GO:0020037">
    <property type="term" value="F:heme binding"/>
    <property type="evidence" value="ECO:0007669"/>
    <property type="project" value="TreeGrafter"/>
</dbReference>
<feature type="domain" description="Cytochrome b561 bacterial/Ni-hydrogenase" evidence="7">
    <location>
        <begin position="11"/>
        <end position="178"/>
    </location>
</feature>
<evidence type="ECO:0000256" key="6">
    <source>
        <dbReference type="SAM" id="Phobius"/>
    </source>
</evidence>
<evidence type="ECO:0000256" key="5">
    <source>
        <dbReference type="ARBA" id="ARBA00023136"/>
    </source>
</evidence>
<keyword evidence="2" id="KW-1003">Cell membrane</keyword>
<dbReference type="GO" id="GO:0009055">
    <property type="term" value="F:electron transfer activity"/>
    <property type="evidence" value="ECO:0007669"/>
    <property type="project" value="InterPro"/>
</dbReference>
<dbReference type="GO" id="GO:0005886">
    <property type="term" value="C:plasma membrane"/>
    <property type="evidence" value="ECO:0007669"/>
    <property type="project" value="UniProtKB-SubCell"/>
</dbReference>
<gene>
    <name evidence="8" type="ORF">B1199_18665</name>
</gene>
<dbReference type="Gene3D" id="1.20.950.20">
    <property type="entry name" value="Transmembrane di-heme cytochromes, Chain C"/>
    <property type="match status" value="1"/>
</dbReference>
<evidence type="ECO:0000256" key="4">
    <source>
        <dbReference type="ARBA" id="ARBA00022989"/>
    </source>
</evidence>
<evidence type="ECO:0000256" key="3">
    <source>
        <dbReference type="ARBA" id="ARBA00022692"/>
    </source>
</evidence>
<dbReference type="InterPro" id="IPR051542">
    <property type="entry name" value="Hydrogenase_cytochrome"/>
</dbReference>